<dbReference type="GO" id="GO:0016853">
    <property type="term" value="F:isomerase activity"/>
    <property type="evidence" value="ECO:0007669"/>
    <property type="project" value="UniProtKB-KW"/>
</dbReference>
<evidence type="ECO:0000313" key="1">
    <source>
        <dbReference type="EMBL" id="RLE48140.1"/>
    </source>
</evidence>
<dbReference type="GO" id="GO:0097367">
    <property type="term" value="F:carbohydrate derivative binding"/>
    <property type="evidence" value="ECO:0007669"/>
    <property type="project" value="InterPro"/>
</dbReference>
<reference evidence="1 2" key="1">
    <citation type="submission" date="2018-06" db="EMBL/GenBank/DDBJ databases">
        <title>Extensive metabolic versatility and redundancy in microbially diverse, dynamic hydrothermal sediments.</title>
        <authorList>
            <person name="Dombrowski N."/>
            <person name="Teske A."/>
            <person name="Baker B.J."/>
        </authorList>
    </citation>
    <scope>NUCLEOTIDE SEQUENCE [LARGE SCALE GENOMIC DNA]</scope>
    <source>
        <strain evidence="1">B66_G16</strain>
    </source>
</reference>
<dbReference type="AlphaFoldDB" id="A0A497EMG2"/>
<comment type="caution">
    <text evidence="1">The sequence shown here is derived from an EMBL/GenBank/DDBJ whole genome shotgun (WGS) entry which is preliminary data.</text>
</comment>
<sequence length="48" mass="5140">MCDIADYIRRITDKISDEQVEQVVSILTDAASKSSKVLVTGAGRSGLV</sequence>
<evidence type="ECO:0000313" key="2">
    <source>
        <dbReference type="Proteomes" id="UP000278475"/>
    </source>
</evidence>
<proteinExistence type="predicted"/>
<gene>
    <name evidence="1" type="ORF">DRJ31_07775</name>
</gene>
<dbReference type="GO" id="GO:1901135">
    <property type="term" value="P:carbohydrate derivative metabolic process"/>
    <property type="evidence" value="ECO:0007669"/>
    <property type="project" value="InterPro"/>
</dbReference>
<dbReference type="SUPFAM" id="SSF53697">
    <property type="entry name" value="SIS domain"/>
    <property type="match status" value="1"/>
</dbReference>
<dbReference type="InterPro" id="IPR046348">
    <property type="entry name" value="SIS_dom_sf"/>
</dbReference>
<name>A0A497EMG2_9CREN</name>
<accession>A0A497EMG2</accession>
<protein>
    <submittedName>
        <fullName evidence="1">6-phospho-3-hexuloisomerase</fullName>
    </submittedName>
</protein>
<dbReference type="Proteomes" id="UP000278475">
    <property type="component" value="Unassembled WGS sequence"/>
</dbReference>
<organism evidence="1 2">
    <name type="scientific">Thermoproteota archaeon</name>
    <dbReference type="NCBI Taxonomy" id="2056631"/>
    <lineage>
        <taxon>Archaea</taxon>
        <taxon>Thermoproteota</taxon>
    </lineage>
</organism>
<dbReference type="EMBL" id="QMQV01000089">
    <property type="protein sequence ID" value="RLE48140.1"/>
    <property type="molecule type" value="Genomic_DNA"/>
</dbReference>
<feature type="non-terminal residue" evidence="1">
    <location>
        <position position="48"/>
    </location>
</feature>